<dbReference type="EMBL" id="JACGWJ010000026">
    <property type="protein sequence ID" value="KAL0312842.1"/>
    <property type="molecule type" value="Genomic_DNA"/>
</dbReference>
<proteinExistence type="predicted"/>
<dbReference type="PANTHER" id="PTHR33116:SF86">
    <property type="entry name" value="REVERSE TRANSCRIPTASE DOMAIN-CONTAINING PROTEIN"/>
    <property type="match status" value="1"/>
</dbReference>
<accession>A0AAW2L0Q2</accession>
<reference evidence="1" key="1">
    <citation type="submission" date="2020-06" db="EMBL/GenBank/DDBJ databases">
        <authorList>
            <person name="Li T."/>
            <person name="Hu X."/>
            <person name="Zhang T."/>
            <person name="Song X."/>
            <person name="Zhang H."/>
            <person name="Dai N."/>
            <person name="Sheng W."/>
            <person name="Hou X."/>
            <person name="Wei L."/>
        </authorList>
    </citation>
    <scope>NUCLEOTIDE SEQUENCE</scope>
    <source>
        <strain evidence="1">G02</strain>
        <tissue evidence="1">Leaf</tissue>
    </source>
</reference>
<name>A0AAW2L0Q2_SESRA</name>
<evidence type="ECO:0000313" key="1">
    <source>
        <dbReference type="EMBL" id="KAL0312842.1"/>
    </source>
</evidence>
<evidence type="ECO:0008006" key="2">
    <source>
        <dbReference type="Google" id="ProtNLM"/>
    </source>
</evidence>
<sequence>MEDQLDEVQNILEAYTRASRQVVNLSKSSMVVSGAIWDEHKRRLADRLGVRLVTSHDRYLGLLAMAGRSRSVLFHNIRDRFCGRINGWNDKLLSQAGKGVLIKSVQQFLPTYAMSCF</sequence>
<organism evidence="1">
    <name type="scientific">Sesamum radiatum</name>
    <name type="common">Black benniseed</name>
    <dbReference type="NCBI Taxonomy" id="300843"/>
    <lineage>
        <taxon>Eukaryota</taxon>
        <taxon>Viridiplantae</taxon>
        <taxon>Streptophyta</taxon>
        <taxon>Embryophyta</taxon>
        <taxon>Tracheophyta</taxon>
        <taxon>Spermatophyta</taxon>
        <taxon>Magnoliopsida</taxon>
        <taxon>eudicotyledons</taxon>
        <taxon>Gunneridae</taxon>
        <taxon>Pentapetalae</taxon>
        <taxon>asterids</taxon>
        <taxon>lamiids</taxon>
        <taxon>Lamiales</taxon>
        <taxon>Pedaliaceae</taxon>
        <taxon>Sesamum</taxon>
    </lineage>
</organism>
<dbReference type="PANTHER" id="PTHR33116">
    <property type="entry name" value="REVERSE TRANSCRIPTASE ZINC-BINDING DOMAIN-CONTAINING PROTEIN-RELATED-RELATED"/>
    <property type="match status" value="1"/>
</dbReference>
<gene>
    <name evidence="1" type="ORF">Sradi_5683500</name>
</gene>
<reference evidence="1" key="2">
    <citation type="journal article" date="2024" name="Plant">
        <title>Genomic evolution and insights into agronomic trait innovations of Sesamum species.</title>
        <authorList>
            <person name="Miao H."/>
            <person name="Wang L."/>
            <person name="Qu L."/>
            <person name="Liu H."/>
            <person name="Sun Y."/>
            <person name="Le M."/>
            <person name="Wang Q."/>
            <person name="Wei S."/>
            <person name="Zheng Y."/>
            <person name="Lin W."/>
            <person name="Duan Y."/>
            <person name="Cao H."/>
            <person name="Xiong S."/>
            <person name="Wang X."/>
            <person name="Wei L."/>
            <person name="Li C."/>
            <person name="Ma Q."/>
            <person name="Ju M."/>
            <person name="Zhao R."/>
            <person name="Li G."/>
            <person name="Mu C."/>
            <person name="Tian Q."/>
            <person name="Mei H."/>
            <person name="Zhang T."/>
            <person name="Gao T."/>
            <person name="Zhang H."/>
        </authorList>
    </citation>
    <scope>NUCLEOTIDE SEQUENCE</scope>
    <source>
        <strain evidence="1">G02</strain>
    </source>
</reference>
<comment type="caution">
    <text evidence="1">The sequence shown here is derived from an EMBL/GenBank/DDBJ whole genome shotgun (WGS) entry which is preliminary data.</text>
</comment>
<protein>
    <recommendedName>
        <fullName evidence="2">Reverse transcriptase</fullName>
    </recommendedName>
</protein>
<dbReference type="AlphaFoldDB" id="A0AAW2L0Q2"/>